<dbReference type="CTD" id="20200283"/>
<reference evidence="2" key="3">
    <citation type="submission" date="2015-06" db="UniProtKB">
        <authorList>
            <consortium name="EnsemblMetazoa"/>
        </authorList>
    </citation>
    <scope>IDENTIFICATION</scope>
</reference>
<accession>T1EUN3</accession>
<dbReference type="EMBL" id="KB097571">
    <property type="protein sequence ID" value="ESN94165.1"/>
    <property type="molecule type" value="Genomic_DNA"/>
</dbReference>
<evidence type="ECO:0000313" key="2">
    <source>
        <dbReference type="EnsemblMetazoa" id="HelroP163951"/>
    </source>
</evidence>
<dbReference type="GeneID" id="20200283"/>
<organism evidence="2 3">
    <name type="scientific">Helobdella robusta</name>
    <name type="common">Californian leech</name>
    <dbReference type="NCBI Taxonomy" id="6412"/>
    <lineage>
        <taxon>Eukaryota</taxon>
        <taxon>Metazoa</taxon>
        <taxon>Spiralia</taxon>
        <taxon>Lophotrochozoa</taxon>
        <taxon>Annelida</taxon>
        <taxon>Clitellata</taxon>
        <taxon>Hirudinea</taxon>
        <taxon>Rhynchobdellida</taxon>
        <taxon>Glossiphoniidae</taxon>
        <taxon>Helobdella</taxon>
    </lineage>
</organism>
<sequence length="103" mass="12192">MYKDEENIRKTIDANKETWTTVVRKVPCENRDIKSVFRRGKIKKGENRRPLLKKFLDGTLKKRVLENLSKLRNADKNFSMISVTLNMTNRKRPMPRASEEVKN</sequence>
<protein>
    <submittedName>
        <fullName evidence="1 2">Uncharacterized protein</fullName>
    </submittedName>
</protein>
<gene>
    <name evidence="2" type="primary">20200283</name>
    <name evidence="1" type="ORF">HELRODRAFT_163951</name>
</gene>
<dbReference type="EMBL" id="AMQM01001501">
    <property type="status" value="NOT_ANNOTATED_CDS"/>
    <property type="molecule type" value="Genomic_DNA"/>
</dbReference>
<dbReference type="RefSeq" id="XP_009027283.1">
    <property type="nucleotide sequence ID" value="XM_009029035.1"/>
</dbReference>
<dbReference type="InParanoid" id="T1EUN3"/>
<dbReference type="KEGG" id="hro:HELRODRAFT_163951"/>
<reference evidence="1 3" key="2">
    <citation type="journal article" date="2013" name="Nature">
        <title>Insights into bilaterian evolution from three spiralian genomes.</title>
        <authorList>
            <person name="Simakov O."/>
            <person name="Marletaz F."/>
            <person name="Cho S.J."/>
            <person name="Edsinger-Gonzales E."/>
            <person name="Havlak P."/>
            <person name="Hellsten U."/>
            <person name="Kuo D.H."/>
            <person name="Larsson T."/>
            <person name="Lv J."/>
            <person name="Arendt D."/>
            <person name="Savage R."/>
            <person name="Osoegawa K."/>
            <person name="de Jong P."/>
            <person name="Grimwood J."/>
            <person name="Chapman J.A."/>
            <person name="Shapiro H."/>
            <person name="Aerts A."/>
            <person name="Otillar R.P."/>
            <person name="Terry A.Y."/>
            <person name="Boore J.L."/>
            <person name="Grigoriev I.V."/>
            <person name="Lindberg D.R."/>
            <person name="Seaver E.C."/>
            <person name="Weisblat D.A."/>
            <person name="Putnam N.H."/>
            <person name="Rokhsar D.S."/>
        </authorList>
    </citation>
    <scope>NUCLEOTIDE SEQUENCE</scope>
</reference>
<proteinExistence type="predicted"/>
<keyword evidence="3" id="KW-1185">Reference proteome</keyword>
<name>T1EUN3_HELRO</name>
<dbReference type="Proteomes" id="UP000015101">
    <property type="component" value="Unassembled WGS sequence"/>
</dbReference>
<evidence type="ECO:0000313" key="1">
    <source>
        <dbReference type="EMBL" id="ESN94165.1"/>
    </source>
</evidence>
<dbReference type="AlphaFoldDB" id="T1EUN3"/>
<reference evidence="3" key="1">
    <citation type="submission" date="2012-12" db="EMBL/GenBank/DDBJ databases">
        <authorList>
            <person name="Hellsten U."/>
            <person name="Grimwood J."/>
            <person name="Chapman J.A."/>
            <person name="Shapiro H."/>
            <person name="Aerts A."/>
            <person name="Otillar R.P."/>
            <person name="Terry A.Y."/>
            <person name="Boore J.L."/>
            <person name="Simakov O."/>
            <person name="Marletaz F."/>
            <person name="Cho S.-J."/>
            <person name="Edsinger-Gonzales E."/>
            <person name="Havlak P."/>
            <person name="Kuo D.-H."/>
            <person name="Larsson T."/>
            <person name="Lv J."/>
            <person name="Arendt D."/>
            <person name="Savage R."/>
            <person name="Osoegawa K."/>
            <person name="de Jong P."/>
            <person name="Lindberg D.R."/>
            <person name="Seaver E.C."/>
            <person name="Weisblat D.A."/>
            <person name="Putnam N.H."/>
            <person name="Grigoriev I.V."/>
            <person name="Rokhsar D.S."/>
        </authorList>
    </citation>
    <scope>NUCLEOTIDE SEQUENCE</scope>
</reference>
<dbReference type="HOGENOM" id="CLU_2266630_0_0_1"/>
<dbReference type="EnsemblMetazoa" id="HelroT163951">
    <property type="protein sequence ID" value="HelroP163951"/>
    <property type="gene ID" value="HelroG163951"/>
</dbReference>
<evidence type="ECO:0000313" key="3">
    <source>
        <dbReference type="Proteomes" id="UP000015101"/>
    </source>
</evidence>